<comment type="similarity">
    <text evidence="2">Belongs to the peptidase S1 family. CLIP subfamily.</text>
</comment>
<comment type="caution">
    <text evidence="5">The sequence shown here is derived from an EMBL/GenBank/DDBJ whole genome shotgun (WGS) entry which is preliminary data.</text>
</comment>
<dbReference type="GO" id="GO:0004252">
    <property type="term" value="F:serine-type endopeptidase activity"/>
    <property type="evidence" value="ECO:0007669"/>
    <property type="project" value="InterPro"/>
</dbReference>
<dbReference type="Gene3D" id="2.40.10.10">
    <property type="entry name" value="Trypsin-like serine proteases"/>
    <property type="match status" value="1"/>
</dbReference>
<protein>
    <submittedName>
        <fullName evidence="5">Chymotrypsinogen B like protein</fullName>
    </submittedName>
</protein>
<dbReference type="InterPro" id="IPR001314">
    <property type="entry name" value="Peptidase_S1A"/>
</dbReference>
<evidence type="ECO:0000256" key="1">
    <source>
        <dbReference type="ARBA" id="ARBA00023157"/>
    </source>
</evidence>
<gene>
    <name evidence="5" type="ORF">HNY73_007039</name>
</gene>
<accession>A0A8T0FFD9</accession>
<sequence>MQSEEKDLQEDVFGVTDKRYLKGDTGVSDGYDHGGGENDLLHQDGLSQHYVNETFASIKQGKINLHRSKRMTWIEDYEDLSILEYYKNRRRPDYDNEEGITPDDNGKRRRYNKNRRRHNNSKSSRKTPYFDNNCQICGTMTIGGRHMRKGSLSRVINGRIVQPMYKYPWVVSFNVPGIGIYCGGAIISANFVLTASHCLVHHERGETPRCAKENPPPQYCYFKPNEATIGLLSWRHSDKLRIVRIAQIIPHEQFDNEKILNDIGLIRLAAPIQCNQLSSPICLPTRDLKNLGGMLVVAGWGYNTEEGRMGPDVLREGLMQQVKPTVCKRLSKPFFNDVKDIICTVGAKSMQSACHGDSGSSTFGEFGHKVYTLGITSRHSKENCESDMPVTYSKVFRYIKWIKSYVKDLPQN</sequence>
<dbReference type="SMART" id="SM00020">
    <property type="entry name" value="Tryp_SPc"/>
    <property type="match status" value="1"/>
</dbReference>
<dbReference type="AlphaFoldDB" id="A0A8T0FFD9"/>
<dbReference type="CDD" id="cd00190">
    <property type="entry name" value="Tryp_SPc"/>
    <property type="match status" value="1"/>
</dbReference>
<evidence type="ECO:0000313" key="5">
    <source>
        <dbReference type="EMBL" id="KAF8789062.1"/>
    </source>
</evidence>
<evidence type="ECO:0000256" key="2">
    <source>
        <dbReference type="ARBA" id="ARBA00024195"/>
    </source>
</evidence>
<dbReference type="PROSITE" id="PS50240">
    <property type="entry name" value="TRYPSIN_DOM"/>
    <property type="match status" value="1"/>
</dbReference>
<proteinExistence type="inferred from homology"/>
<dbReference type="PROSITE" id="PS00134">
    <property type="entry name" value="TRYPSIN_HIS"/>
    <property type="match status" value="1"/>
</dbReference>
<evidence type="ECO:0000313" key="6">
    <source>
        <dbReference type="Proteomes" id="UP000807504"/>
    </source>
</evidence>
<feature type="region of interest" description="Disordered" evidence="3">
    <location>
        <begin position="93"/>
        <end position="127"/>
    </location>
</feature>
<reference evidence="5" key="2">
    <citation type="submission" date="2020-06" db="EMBL/GenBank/DDBJ databases">
        <authorList>
            <person name="Sheffer M."/>
        </authorList>
    </citation>
    <scope>NUCLEOTIDE SEQUENCE</scope>
</reference>
<reference evidence="5" key="1">
    <citation type="journal article" date="2020" name="bioRxiv">
        <title>Chromosome-level reference genome of the European wasp spider Argiope bruennichi: a resource for studies on range expansion and evolutionary adaptation.</title>
        <authorList>
            <person name="Sheffer M.M."/>
            <person name="Hoppe A."/>
            <person name="Krehenwinkel H."/>
            <person name="Uhl G."/>
            <person name="Kuss A.W."/>
            <person name="Jensen L."/>
            <person name="Jensen C."/>
            <person name="Gillespie R.G."/>
            <person name="Hoff K.J."/>
            <person name="Prost S."/>
        </authorList>
    </citation>
    <scope>NUCLEOTIDE SEQUENCE</scope>
</reference>
<dbReference type="PRINTS" id="PR00722">
    <property type="entry name" value="CHYMOTRYPSIN"/>
</dbReference>
<dbReference type="InterPro" id="IPR009003">
    <property type="entry name" value="Peptidase_S1_PA"/>
</dbReference>
<dbReference type="InterPro" id="IPR051487">
    <property type="entry name" value="Ser/Thr_Proteases_Immune/Dev"/>
</dbReference>
<dbReference type="EMBL" id="JABXBU010000012">
    <property type="protein sequence ID" value="KAF8789062.1"/>
    <property type="molecule type" value="Genomic_DNA"/>
</dbReference>
<dbReference type="PANTHER" id="PTHR24256">
    <property type="entry name" value="TRYPTASE-RELATED"/>
    <property type="match status" value="1"/>
</dbReference>
<dbReference type="Pfam" id="PF00089">
    <property type="entry name" value="Trypsin"/>
    <property type="match status" value="1"/>
</dbReference>
<feature type="compositionally biased region" description="Basic residues" evidence="3">
    <location>
        <begin position="107"/>
        <end position="125"/>
    </location>
</feature>
<name>A0A8T0FFD9_ARGBR</name>
<feature type="domain" description="Peptidase S1" evidence="4">
    <location>
        <begin position="155"/>
        <end position="407"/>
    </location>
</feature>
<evidence type="ECO:0000256" key="3">
    <source>
        <dbReference type="SAM" id="MobiDB-lite"/>
    </source>
</evidence>
<keyword evidence="6" id="KW-1185">Reference proteome</keyword>
<organism evidence="5 6">
    <name type="scientific">Argiope bruennichi</name>
    <name type="common">Wasp spider</name>
    <name type="synonym">Aranea bruennichi</name>
    <dbReference type="NCBI Taxonomy" id="94029"/>
    <lineage>
        <taxon>Eukaryota</taxon>
        <taxon>Metazoa</taxon>
        <taxon>Ecdysozoa</taxon>
        <taxon>Arthropoda</taxon>
        <taxon>Chelicerata</taxon>
        <taxon>Arachnida</taxon>
        <taxon>Araneae</taxon>
        <taxon>Araneomorphae</taxon>
        <taxon>Entelegynae</taxon>
        <taxon>Araneoidea</taxon>
        <taxon>Araneidae</taxon>
        <taxon>Argiope</taxon>
    </lineage>
</organism>
<dbReference type="Proteomes" id="UP000807504">
    <property type="component" value="Unassembled WGS sequence"/>
</dbReference>
<dbReference type="GO" id="GO:0006508">
    <property type="term" value="P:proteolysis"/>
    <property type="evidence" value="ECO:0007669"/>
    <property type="project" value="InterPro"/>
</dbReference>
<dbReference type="SUPFAM" id="SSF50494">
    <property type="entry name" value="Trypsin-like serine proteases"/>
    <property type="match status" value="1"/>
</dbReference>
<dbReference type="InterPro" id="IPR018114">
    <property type="entry name" value="TRYPSIN_HIS"/>
</dbReference>
<dbReference type="InterPro" id="IPR001254">
    <property type="entry name" value="Trypsin_dom"/>
</dbReference>
<dbReference type="InterPro" id="IPR043504">
    <property type="entry name" value="Peptidase_S1_PA_chymotrypsin"/>
</dbReference>
<evidence type="ECO:0000259" key="4">
    <source>
        <dbReference type="PROSITE" id="PS50240"/>
    </source>
</evidence>
<keyword evidence="1" id="KW-1015">Disulfide bond</keyword>